<keyword evidence="2" id="KW-1185">Reference proteome</keyword>
<dbReference type="Proteomes" id="UP001055811">
    <property type="component" value="Linkage Group LG07"/>
</dbReference>
<name>A0ACB9AM76_CICIN</name>
<reference evidence="2" key="1">
    <citation type="journal article" date="2022" name="Mol. Ecol. Resour.">
        <title>The genomes of chicory, endive, great burdock and yacon provide insights into Asteraceae palaeo-polyploidization history and plant inulin production.</title>
        <authorList>
            <person name="Fan W."/>
            <person name="Wang S."/>
            <person name="Wang H."/>
            <person name="Wang A."/>
            <person name="Jiang F."/>
            <person name="Liu H."/>
            <person name="Zhao H."/>
            <person name="Xu D."/>
            <person name="Zhang Y."/>
        </authorList>
    </citation>
    <scope>NUCLEOTIDE SEQUENCE [LARGE SCALE GENOMIC DNA]</scope>
    <source>
        <strain evidence="2">cv. Punajuju</strain>
    </source>
</reference>
<organism evidence="1 2">
    <name type="scientific">Cichorium intybus</name>
    <name type="common">Chicory</name>
    <dbReference type="NCBI Taxonomy" id="13427"/>
    <lineage>
        <taxon>Eukaryota</taxon>
        <taxon>Viridiplantae</taxon>
        <taxon>Streptophyta</taxon>
        <taxon>Embryophyta</taxon>
        <taxon>Tracheophyta</taxon>
        <taxon>Spermatophyta</taxon>
        <taxon>Magnoliopsida</taxon>
        <taxon>eudicotyledons</taxon>
        <taxon>Gunneridae</taxon>
        <taxon>Pentapetalae</taxon>
        <taxon>asterids</taxon>
        <taxon>campanulids</taxon>
        <taxon>Asterales</taxon>
        <taxon>Asteraceae</taxon>
        <taxon>Cichorioideae</taxon>
        <taxon>Cichorieae</taxon>
        <taxon>Cichoriinae</taxon>
        <taxon>Cichorium</taxon>
    </lineage>
</organism>
<dbReference type="EMBL" id="CM042015">
    <property type="protein sequence ID" value="KAI3710739.1"/>
    <property type="molecule type" value="Genomic_DNA"/>
</dbReference>
<accession>A0ACB9AM76</accession>
<sequence length="296" mass="34003">MKALVAAIVGNEGNAEFGIEAENLKRKTVQEWFDDSEDGADYAIGLLIDVLRLVSASDMYVLIFPPFFYANDGFLDAWCETDNDSMGRWTGIYHTISDKTGRELHLQIYNFSTKKGRFGGMHIAHGLEPLFMVQLLYTLKLGDFYPFPKPKREWWDANPIDVIREATRTGATPNVSDVYIASLQMLKQSSFTYLRSWISLYQPLVSPKPNAQVTEKINQENQLVRDSVDMIWYFAQSVPKVCEAYVKGMKTSLWQLRGQRRWKDIVSHGTPNQRKWEGLGKKDENQLSSRQEMPLL</sequence>
<proteinExistence type="predicted"/>
<reference evidence="1 2" key="2">
    <citation type="journal article" date="2022" name="Mol. Ecol. Resour.">
        <title>The genomes of chicory, endive, great burdock and yacon provide insights into Asteraceae paleo-polyploidization history and plant inulin production.</title>
        <authorList>
            <person name="Fan W."/>
            <person name="Wang S."/>
            <person name="Wang H."/>
            <person name="Wang A."/>
            <person name="Jiang F."/>
            <person name="Liu H."/>
            <person name="Zhao H."/>
            <person name="Xu D."/>
            <person name="Zhang Y."/>
        </authorList>
    </citation>
    <scope>NUCLEOTIDE SEQUENCE [LARGE SCALE GENOMIC DNA]</scope>
    <source>
        <strain evidence="2">cv. Punajuju</strain>
        <tissue evidence="1">Leaves</tissue>
    </source>
</reference>
<protein>
    <submittedName>
        <fullName evidence="1">Uncharacterized protein</fullName>
    </submittedName>
</protein>
<gene>
    <name evidence="1" type="ORF">L2E82_40530</name>
</gene>
<evidence type="ECO:0000313" key="1">
    <source>
        <dbReference type="EMBL" id="KAI3710739.1"/>
    </source>
</evidence>
<comment type="caution">
    <text evidence="1">The sequence shown here is derived from an EMBL/GenBank/DDBJ whole genome shotgun (WGS) entry which is preliminary data.</text>
</comment>
<evidence type="ECO:0000313" key="2">
    <source>
        <dbReference type="Proteomes" id="UP001055811"/>
    </source>
</evidence>